<dbReference type="GO" id="GO:0008783">
    <property type="term" value="F:agmatinase activity"/>
    <property type="evidence" value="ECO:0007669"/>
    <property type="project" value="TreeGrafter"/>
</dbReference>
<feature type="binding site" evidence="7">
    <location>
        <position position="151"/>
    </location>
    <ligand>
        <name>Mn(2+)</name>
        <dbReference type="ChEBI" id="CHEBI:29035"/>
        <label>1</label>
    </ligand>
</feature>
<dbReference type="GO" id="GO:0019557">
    <property type="term" value="P:L-histidine catabolic process to glutamate and formate"/>
    <property type="evidence" value="ECO:0007669"/>
    <property type="project" value="UniProtKB-UniPathway"/>
</dbReference>
<dbReference type="Gene3D" id="3.40.800.10">
    <property type="entry name" value="Ureohydrolase domain"/>
    <property type="match status" value="1"/>
</dbReference>
<evidence type="ECO:0000256" key="3">
    <source>
        <dbReference type="ARBA" id="ARBA00022808"/>
    </source>
</evidence>
<protein>
    <recommendedName>
        <fullName evidence="5 6">Formimidoylglutamase</fullName>
        <ecNumber evidence="5 6">3.5.3.8</ecNumber>
    </recommendedName>
    <alternativeName>
        <fullName evidence="5">Formiminoglutamase</fullName>
    </alternativeName>
    <alternativeName>
        <fullName evidence="5">Formiminoglutamate hydrolase</fullName>
    </alternativeName>
</protein>
<keyword evidence="2 5" id="KW-0378">Hydrolase</keyword>
<organism evidence="9 10">
    <name type="scientific">Faecalibacter rhinopitheci</name>
    <dbReference type="NCBI Taxonomy" id="2779678"/>
    <lineage>
        <taxon>Bacteria</taxon>
        <taxon>Pseudomonadati</taxon>
        <taxon>Bacteroidota</taxon>
        <taxon>Flavobacteriia</taxon>
        <taxon>Flavobacteriales</taxon>
        <taxon>Weeksellaceae</taxon>
        <taxon>Faecalibacter</taxon>
    </lineage>
</organism>
<dbReference type="AlphaFoldDB" id="A0A8J7K401"/>
<evidence type="ECO:0000256" key="4">
    <source>
        <dbReference type="ARBA" id="ARBA00023211"/>
    </source>
</evidence>
<dbReference type="PANTHER" id="PTHR11358:SF35">
    <property type="entry name" value="FORMIMIDOYLGLUTAMASE"/>
    <property type="match status" value="1"/>
</dbReference>
<keyword evidence="1 5" id="KW-0479">Metal-binding</keyword>
<dbReference type="PRINTS" id="PR00116">
    <property type="entry name" value="ARGINASE"/>
</dbReference>
<dbReference type="InterPro" id="IPR006035">
    <property type="entry name" value="Ureohydrolase"/>
</dbReference>
<dbReference type="Proteomes" id="UP000608754">
    <property type="component" value="Unassembled WGS sequence"/>
</dbReference>
<feature type="binding site" evidence="5">
    <location>
        <position position="151"/>
    </location>
    <ligand>
        <name>Mn(2+)</name>
        <dbReference type="ChEBI" id="CHEBI:29035"/>
        <label>2</label>
    </ligand>
</feature>
<feature type="binding site" evidence="5 7">
    <location>
        <position position="240"/>
    </location>
    <ligand>
        <name>Mn(2+)</name>
        <dbReference type="ChEBI" id="CHEBI:29035"/>
        <label>1</label>
    </ligand>
</feature>
<dbReference type="EMBL" id="JADGIK010000002">
    <property type="protein sequence ID" value="MBF0596809.1"/>
    <property type="molecule type" value="Genomic_DNA"/>
</dbReference>
<evidence type="ECO:0000256" key="2">
    <source>
        <dbReference type="ARBA" id="ARBA00022801"/>
    </source>
</evidence>
<feature type="binding site" evidence="5">
    <location>
        <position position="149"/>
    </location>
    <ligand>
        <name>Mn(2+)</name>
        <dbReference type="ChEBI" id="CHEBI:29035"/>
        <label>2</label>
    </ligand>
</feature>
<dbReference type="InterPro" id="IPR023696">
    <property type="entry name" value="Ureohydrolase_dom_sf"/>
</dbReference>
<dbReference type="PANTHER" id="PTHR11358">
    <property type="entry name" value="ARGINASE/AGMATINASE"/>
    <property type="match status" value="1"/>
</dbReference>
<feature type="binding site" evidence="5">
    <location>
        <position position="242"/>
    </location>
    <ligand>
        <name>Mn(2+)</name>
        <dbReference type="ChEBI" id="CHEBI:29035"/>
        <label>2</label>
    </ligand>
</feature>
<sequence length="310" mass="35345">MKHITFDQNNWEGRIDHEDGELGLRIHQIIKPYDESLIKNSKVILGFSSEEGVKRNKGRIGAKDAPNIIRKALANLPVHFKNNNIYDMGNIIVQEKLEEARTLQIDKILEILHSNNLPVVIGGGHETALGNYLGFVEKYPHNSAVINLDAHFDLRLPNEHSTSGTPFFEMYQYSLEHNLQFNYLAIGIQELGNTKALFKRADELPINYIIADELHANFKGIIEQLKEYITQFDHIYLSLDMDVFDVSFAPGVSAPTINGLTPFQVKYILKLLYKSGKLKIIDVVETNPHYDRDNQTAKLAAQMIYEVLRD</sequence>
<keyword evidence="10" id="KW-1185">Reference proteome</keyword>
<dbReference type="GO" id="GO:0030145">
    <property type="term" value="F:manganese ion binding"/>
    <property type="evidence" value="ECO:0007669"/>
    <property type="project" value="UniProtKB-UniRule"/>
</dbReference>
<comment type="catalytic activity">
    <reaction evidence="5">
        <text>N-formimidoyl-L-glutamate + H2O = formamide + L-glutamate</text>
        <dbReference type="Rhea" id="RHEA:22492"/>
        <dbReference type="ChEBI" id="CHEBI:15377"/>
        <dbReference type="ChEBI" id="CHEBI:16397"/>
        <dbReference type="ChEBI" id="CHEBI:29985"/>
        <dbReference type="ChEBI" id="CHEBI:58928"/>
        <dbReference type="EC" id="3.5.3.8"/>
    </reaction>
</comment>
<keyword evidence="4 5" id="KW-0464">Manganese</keyword>
<feature type="binding site" evidence="7">
    <location>
        <position position="242"/>
    </location>
    <ligand>
        <name>Mn(2+)</name>
        <dbReference type="ChEBI" id="CHEBI:29035"/>
        <label>1</label>
    </ligand>
</feature>
<comment type="cofactor">
    <cofactor evidence="5 7">
        <name>Mn(2+)</name>
        <dbReference type="ChEBI" id="CHEBI:29035"/>
    </cofactor>
    <text evidence="5 7">Binds 2 manganese ions per subunit.</text>
</comment>
<evidence type="ECO:0000256" key="1">
    <source>
        <dbReference type="ARBA" id="ARBA00022723"/>
    </source>
</evidence>
<dbReference type="InterPro" id="IPR005923">
    <property type="entry name" value="HutG"/>
</dbReference>
<reference evidence="9" key="1">
    <citation type="submission" date="2020-10" db="EMBL/GenBank/DDBJ databases">
        <authorList>
            <person name="Lu T."/>
            <person name="Wang Q."/>
            <person name="Han X."/>
        </authorList>
    </citation>
    <scope>NUCLEOTIDE SEQUENCE</scope>
    <source>
        <strain evidence="9">WQ 117</strain>
    </source>
</reference>
<dbReference type="NCBIfam" id="TIGR01227">
    <property type="entry name" value="hutG"/>
    <property type="match status" value="1"/>
</dbReference>
<dbReference type="EC" id="3.5.3.8" evidence="5 6"/>
<feature type="binding site" evidence="5 7">
    <location>
        <position position="149"/>
    </location>
    <ligand>
        <name>Mn(2+)</name>
        <dbReference type="ChEBI" id="CHEBI:29035"/>
        <label>1</label>
    </ligand>
</feature>
<evidence type="ECO:0000256" key="5">
    <source>
        <dbReference type="HAMAP-Rule" id="MF_00737"/>
    </source>
</evidence>
<comment type="similarity">
    <text evidence="5 8">Belongs to the arginase family.</text>
</comment>
<comment type="caution">
    <text evidence="9">The sequence shown here is derived from an EMBL/GenBank/DDBJ whole genome shotgun (WGS) entry which is preliminary data.</text>
</comment>
<dbReference type="CDD" id="cd09988">
    <property type="entry name" value="Formimidoylglutamase"/>
    <property type="match status" value="1"/>
</dbReference>
<evidence type="ECO:0000313" key="10">
    <source>
        <dbReference type="Proteomes" id="UP000608754"/>
    </source>
</evidence>
<name>A0A8J7K401_9FLAO</name>
<keyword evidence="3 5" id="KW-0369">Histidine metabolism</keyword>
<proteinExistence type="inferred from homology"/>
<dbReference type="PIRSF" id="PIRSF036979">
    <property type="entry name" value="Arginase"/>
    <property type="match status" value="1"/>
</dbReference>
<dbReference type="PROSITE" id="PS51409">
    <property type="entry name" value="ARGINASE_2"/>
    <property type="match status" value="1"/>
</dbReference>
<evidence type="ECO:0000313" key="9">
    <source>
        <dbReference type="EMBL" id="MBF0596809.1"/>
    </source>
</evidence>
<evidence type="ECO:0000256" key="7">
    <source>
        <dbReference type="PIRSR" id="PIRSR036979-1"/>
    </source>
</evidence>
<evidence type="ECO:0000256" key="8">
    <source>
        <dbReference type="PROSITE-ProRule" id="PRU00742"/>
    </source>
</evidence>
<dbReference type="HAMAP" id="MF_00737">
    <property type="entry name" value="Formimidoylglutam"/>
    <property type="match status" value="1"/>
</dbReference>
<comment type="function">
    <text evidence="5">Catalyzes the conversion of N-formimidoyl-L-glutamate to L-glutamate and formamide.</text>
</comment>
<feature type="binding site" evidence="5 7">
    <location>
        <position position="153"/>
    </location>
    <ligand>
        <name>Mn(2+)</name>
        <dbReference type="ChEBI" id="CHEBI:29035"/>
        <label>1</label>
    </ligand>
</feature>
<gene>
    <name evidence="5 9" type="primary">hutG</name>
    <name evidence="9" type="ORF">IM532_04990</name>
</gene>
<dbReference type="SUPFAM" id="SSF52768">
    <property type="entry name" value="Arginase/deacetylase"/>
    <property type="match status" value="1"/>
</dbReference>
<accession>A0A8J7K401</accession>
<feature type="binding site" evidence="5">
    <location>
        <position position="240"/>
    </location>
    <ligand>
        <name>Mn(2+)</name>
        <dbReference type="ChEBI" id="CHEBI:29035"/>
        <label>2</label>
    </ligand>
</feature>
<dbReference type="RefSeq" id="WP_194182332.1">
    <property type="nucleotide sequence ID" value="NZ_JADGIK010000002.1"/>
</dbReference>
<dbReference type="GO" id="GO:0019556">
    <property type="term" value="P:L-histidine catabolic process to glutamate and formamide"/>
    <property type="evidence" value="ECO:0007669"/>
    <property type="project" value="UniProtKB-UniRule"/>
</dbReference>
<dbReference type="GO" id="GO:0033389">
    <property type="term" value="P:putrescine biosynthetic process from arginine, via agmatine"/>
    <property type="evidence" value="ECO:0007669"/>
    <property type="project" value="TreeGrafter"/>
</dbReference>
<dbReference type="GO" id="GO:0050415">
    <property type="term" value="F:formimidoylglutamase activity"/>
    <property type="evidence" value="ECO:0007669"/>
    <property type="project" value="UniProtKB-UniRule"/>
</dbReference>
<comment type="pathway">
    <text evidence="5">Amino-acid degradation; L-histidine degradation into L-glutamate; L-glutamate from N-formimidoyl-L-glutamate (hydrolase route): step 1/1.</text>
</comment>
<evidence type="ECO:0000256" key="6">
    <source>
        <dbReference type="NCBIfam" id="TIGR01227"/>
    </source>
</evidence>
<dbReference type="UniPathway" id="UPA00379">
    <property type="reaction ID" value="UER00552"/>
</dbReference>
<dbReference type="Pfam" id="PF00491">
    <property type="entry name" value="Arginase"/>
    <property type="match status" value="1"/>
</dbReference>
<feature type="binding site" evidence="5 7">
    <location>
        <position position="125"/>
    </location>
    <ligand>
        <name>Mn(2+)</name>
        <dbReference type="ChEBI" id="CHEBI:29035"/>
        <label>1</label>
    </ligand>
</feature>